<feature type="domain" description="Carboxymuconolactone decarboxylase-like" evidence="1">
    <location>
        <begin position="25"/>
        <end position="99"/>
    </location>
</feature>
<proteinExistence type="predicted"/>
<evidence type="ECO:0000313" key="3">
    <source>
        <dbReference type="Proteomes" id="UP000774130"/>
    </source>
</evidence>
<comment type="caution">
    <text evidence="2">The sequence shown here is derived from an EMBL/GenBank/DDBJ whole genome shotgun (WGS) entry which is preliminary data.</text>
</comment>
<accession>A0ABS6TCA6</accession>
<name>A0ABS6TCA6_9ENTE</name>
<dbReference type="Proteomes" id="UP000774130">
    <property type="component" value="Unassembled WGS sequence"/>
</dbReference>
<dbReference type="Pfam" id="PF02627">
    <property type="entry name" value="CMD"/>
    <property type="match status" value="1"/>
</dbReference>
<evidence type="ECO:0000313" key="2">
    <source>
        <dbReference type="EMBL" id="MBV7390548.1"/>
    </source>
</evidence>
<sequence>MSLAETQQEMAQQNKILMEAIGSTGQAFKGMAQAINEESAVDAKTKELITLGVAIGARCEGCIITHVGLPIKAGATFEELADVAKIAIGMSGGPGAAYSGKALAYAKEMLENQ</sequence>
<organism evidence="2 3">
    <name type="scientific">Enterococcus alishanensis</name>
    <dbReference type="NCBI Taxonomy" id="1303817"/>
    <lineage>
        <taxon>Bacteria</taxon>
        <taxon>Bacillati</taxon>
        <taxon>Bacillota</taxon>
        <taxon>Bacilli</taxon>
        <taxon>Lactobacillales</taxon>
        <taxon>Enterococcaceae</taxon>
        <taxon>Enterococcus</taxon>
    </lineage>
</organism>
<protein>
    <submittedName>
        <fullName evidence="2">Carboxymuconolactone decarboxylase family protein</fullName>
    </submittedName>
</protein>
<reference evidence="2 3" key="1">
    <citation type="submission" date="2021-06" db="EMBL/GenBank/DDBJ databases">
        <title>Enterococcus alishanensis sp. nov., a novel lactic acid bacterium isolated from fresh coffee beans.</title>
        <authorList>
            <person name="Chen Y.-S."/>
        </authorList>
    </citation>
    <scope>NUCLEOTIDE SEQUENCE [LARGE SCALE GENOMIC DNA]</scope>
    <source>
        <strain evidence="2 3">ALS3</strain>
    </source>
</reference>
<dbReference type="EMBL" id="JAHUZB010000003">
    <property type="protein sequence ID" value="MBV7390548.1"/>
    <property type="molecule type" value="Genomic_DNA"/>
</dbReference>
<evidence type="ECO:0000259" key="1">
    <source>
        <dbReference type="Pfam" id="PF02627"/>
    </source>
</evidence>
<dbReference type="PANTHER" id="PTHR33930">
    <property type="entry name" value="ALKYL HYDROPEROXIDE REDUCTASE AHPD"/>
    <property type="match status" value="1"/>
</dbReference>
<dbReference type="RefSeq" id="WP_218325610.1">
    <property type="nucleotide sequence ID" value="NZ_JAHUZB010000003.1"/>
</dbReference>
<dbReference type="InterPro" id="IPR004675">
    <property type="entry name" value="AhpD_core"/>
</dbReference>
<keyword evidence="3" id="KW-1185">Reference proteome</keyword>
<dbReference type="InterPro" id="IPR003779">
    <property type="entry name" value="CMD-like"/>
</dbReference>
<gene>
    <name evidence="2" type="ORF">KUA55_07645</name>
</gene>
<dbReference type="NCBIfam" id="TIGR00778">
    <property type="entry name" value="ahpD_dom"/>
    <property type="match status" value="1"/>
</dbReference>
<dbReference type="PANTHER" id="PTHR33930:SF2">
    <property type="entry name" value="BLR3452 PROTEIN"/>
    <property type="match status" value="1"/>
</dbReference>